<feature type="compositionally biased region" description="Basic and acidic residues" evidence="2">
    <location>
        <begin position="531"/>
        <end position="543"/>
    </location>
</feature>
<proteinExistence type="predicted"/>
<keyword evidence="1" id="KW-0175">Coiled coil</keyword>
<dbReference type="EMBL" id="UYRT01083061">
    <property type="protein sequence ID" value="VDN26901.1"/>
    <property type="molecule type" value="Genomic_DNA"/>
</dbReference>
<feature type="compositionally biased region" description="Polar residues" evidence="2">
    <location>
        <begin position="331"/>
        <end position="362"/>
    </location>
</feature>
<evidence type="ECO:0000313" key="3">
    <source>
        <dbReference type="EMBL" id="VDN26901.1"/>
    </source>
</evidence>
<feature type="compositionally biased region" description="Acidic residues" evidence="2">
    <location>
        <begin position="678"/>
        <end position="696"/>
    </location>
</feature>
<feature type="region of interest" description="Disordered" evidence="2">
    <location>
        <begin position="322"/>
        <end position="384"/>
    </location>
</feature>
<evidence type="ECO:0000256" key="2">
    <source>
        <dbReference type="SAM" id="MobiDB-lite"/>
    </source>
</evidence>
<name>A0A3P7N6Q5_9BILA</name>
<dbReference type="AlphaFoldDB" id="A0A3P7N6Q5"/>
<feature type="compositionally biased region" description="Polar residues" evidence="2">
    <location>
        <begin position="699"/>
        <end position="709"/>
    </location>
</feature>
<protein>
    <submittedName>
        <fullName evidence="3">Uncharacterized protein</fullName>
    </submittedName>
</protein>
<dbReference type="Proteomes" id="UP000271098">
    <property type="component" value="Unassembled WGS sequence"/>
</dbReference>
<feature type="region of interest" description="Disordered" evidence="2">
    <location>
        <begin position="515"/>
        <end position="730"/>
    </location>
</feature>
<feature type="compositionally biased region" description="Acidic residues" evidence="2">
    <location>
        <begin position="763"/>
        <end position="778"/>
    </location>
</feature>
<gene>
    <name evidence="3" type="ORF">GPUH_LOCUS15905</name>
</gene>
<evidence type="ECO:0000313" key="4">
    <source>
        <dbReference type="Proteomes" id="UP000271098"/>
    </source>
</evidence>
<feature type="region of interest" description="Disordered" evidence="2">
    <location>
        <begin position="161"/>
        <end position="182"/>
    </location>
</feature>
<feature type="compositionally biased region" description="Acidic residues" evidence="2">
    <location>
        <begin position="615"/>
        <end position="653"/>
    </location>
</feature>
<accession>A0A3P7N6Q5</accession>
<reference evidence="3 4" key="1">
    <citation type="submission" date="2018-11" db="EMBL/GenBank/DDBJ databases">
        <authorList>
            <consortium name="Pathogen Informatics"/>
        </authorList>
    </citation>
    <scope>NUCLEOTIDE SEQUENCE [LARGE SCALE GENOMIC DNA]</scope>
</reference>
<keyword evidence="4" id="KW-1185">Reference proteome</keyword>
<evidence type="ECO:0000256" key="1">
    <source>
        <dbReference type="SAM" id="Coils"/>
    </source>
</evidence>
<organism evidence="3 4">
    <name type="scientific">Gongylonema pulchrum</name>
    <dbReference type="NCBI Taxonomy" id="637853"/>
    <lineage>
        <taxon>Eukaryota</taxon>
        <taxon>Metazoa</taxon>
        <taxon>Ecdysozoa</taxon>
        <taxon>Nematoda</taxon>
        <taxon>Chromadorea</taxon>
        <taxon>Rhabditida</taxon>
        <taxon>Spirurina</taxon>
        <taxon>Spiruromorpha</taxon>
        <taxon>Spiruroidea</taxon>
        <taxon>Gongylonematidae</taxon>
        <taxon>Gongylonema</taxon>
    </lineage>
</organism>
<feature type="region of interest" description="Disordered" evidence="2">
    <location>
        <begin position="763"/>
        <end position="826"/>
    </location>
</feature>
<sequence>MRETTVERDSAKKELDKLIQEAPSKELFTAVQKKLEKSEAERQEQSAKFEQLRQIARQYKVRTQTLQKDLEAVQAQLAEKFLDEGSATEIARLKGELVAARAEIEMHREQKMVPRVGRPTELTAGGSPSKATSAHLAQFKQTEGLNEENKNLKKQLEELTEQYEESQRRLAESTSKLAELEKSSNSKEELLFRLNSVLSMLNKKNQEIGRLRKEQGIGKQLLSESSGITAGAAPEGSTDRAAASDFDAALLADATVKPTSSTISILERGGSPEAVVPVVTEASVSRINETPKEEMPTSFRSMSSDESAVTLVATEKYLEQSVLEDRGEKPSTASVTTTGRRISAVGQSSDDGETTRANPSQRSDTDVPTPVQLIPSRIGLSSPRFPRKRTFRMQSDQSSSVEIGSDVLEPVKRTRGMKEFLAEDQVISLEQLVCVEQDSTAQHLPESGDTSYRDDRDSHVTDEIEQKQMGIAGAEIADDRALGGRAHETGTNTLGSIEVQERNAVMSIDTAEELCHREGRIDEEVEEDRDEREVLDGDEHEVLIDEEDSPGQKVLADETDFSDAAVEDSTGQEVLADENDLSDAAVGESTGQEVLADESDSSDAALEDSTGQEVLADENDFSDAAEDEMVGEEEEAGTDSFDEREFDEEEGEYDSPPSCRLPTFYQQQVIPPSFKESENDESDDDDVILVVDDNETDPSRSSVNPSVVESQEGDRGHQAVAGGIEGSEQQNVLRNDSGYLSSIVVPVLATDIGSDDITEQVLDVDDQADGNEVTDGEQDVSSGPCAHPDDETTAVGSSPSEGASERRRTLICHSDTDEPSSSRCTD</sequence>
<feature type="coiled-coil region" evidence="1">
    <location>
        <begin position="1"/>
        <end position="110"/>
    </location>
</feature>